<dbReference type="GO" id="GO:0000725">
    <property type="term" value="P:recombinational repair"/>
    <property type="evidence" value="ECO:0007669"/>
    <property type="project" value="TreeGrafter"/>
</dbReference>
<dbReference type="AlphaFoldDB" id="A0A285TE32"/>
<dbReference type="EMBL" id="OBML01000010">
    <property type="protein sequence ID" value="SOC20379.1"/>
    <property type="molecule type" value="Genomic_DNA"/>
</dbReference>
<evidence type="ECO:0000313" key="20">
    <source>
        <dbReference type="Proteomes" id="UP000219331"/>
    </source>
</evidence>
<organism evidence="19 20">
    <name type="scientific">Stappia indica</name>
    <dbReference type="NCBI Taxonomy" id="538381"/>
    <lineage>
        <taxon>Bacteria</taxon>
        <taxon>Pseudomonadati</taxon>
        <taxon>Pseudomonadota</taxon>
        <taxon>Alphaproteobacteria</taxon>
        <taxon>Hyphomicrobiales</taxon>
        <taxon>Stappiaceae</taxon>
        <taxon>Stappia</taxon>
    </lineage>
</organism>
<dbReference type="EC" id="5.6.2.4" evidence="12"/>
<dbReference type="RefSeq" id="WP_097175926.1">
    <property type="nucleotide sequence ID" value="NZ_OBML01000010.1"/>
</dbReference>
<gene>
    <name evidence="19" type="ORF">SAMN05421512_110213</name>
</gene>
<evidence type="ECO:0000313" key="19">
    <source>
        <dbReference type="EMBL" id="SOC20379.1"/>
    </source>
</evidence>
<keyword evidence="7 15" id="KW-0067">ATP-binding</keyword>
<keyword evidence="3" id="KW-0227">DNA damage</keyword>
<dbReference type="GO" id="GO:0005829">
    <property type="term" value="C:cytosol"/>
    <property type="evidence" value="ECO:0007669"/>
    <property type="project" value="TreeGrafter"/>
</dbReference>
<dbReference type="Gene3D" id="1.10.486.10">
    <property type="entry name" value="PCRA, domain 4"/>
    <property type="match status" value="1"/>
</dbReference>
<keyword evidence="6" id="KW-0269">Exonuclease</keyword>
<dbReference type="Pfam" id="PF00580">
    <property type="entry name" value="UvrD-helicase"/>
    <property type="match status" value="1"/>
</dbReference>
<dbReference type="InterPro" id="IPR027417">
    <property type="entry name" value="P-loop_NTPase"/>
</dbReference>
<dbReference type="SUPFAM" id="SSF52980">
    <property type="entry name" value="Restriction endonuclease-like"/>
    <property type="match status" value="1"/>
</dbReference>
<evidence type="ECO:0000256" key="1">
    <source>
        <dbReference type="ARBA" id="ARBA00022722"/>
    </source>
</evidence>
<keyword evidence="4 15" id="KW-0378">Hydrolase</keyword>
<evidence type="ECO:0000256" key="13">
    <source>
        <dbReference type="ARBA" id="ARBA00034923"/>
    </source>
</evidence>
<dbReference type="PANTHER" id="PTHR11070">
    <property type="entry name" value="UVRD / RECB / PCRA DNA HELICASE FAMILY MEMBER"/>
    <property type="match status" value="1"/>
</dbReference>
<keyword evidence="8" id="KW-0238">DNA-binding</keyword>
<evidence type="ECO:0000259" key="18">
    <source>
        <dbReference type="PROSITE" id="PS51217"/>
    </source>
</evidence>
<comment type="catalytic activity">
    <reaction evidence="11">
        <text>Couples ATP hydrolysis with the unwinding of duplex DNA by translocating in the 3'-5' direction.</text>
        <dbReference type="EC" id="5.6.2.4"/>
    </reaction>
</comment>
<dbReference type="InterPro" id="IPR014017">
    <property type="entry name" value="DNA_helicase_UvrD-like_C"/>
</dbReference>
<dbReference type="GO" id="GO:0043138">
    <property type="term" value="F:3'-5' DNA helicase activity"/>
    <property type="evidence" value="ECO:0007669"/>
    <property type="project" value="UniProtKB-EC"/>
</dbReference>
<feature type="binding site" evidence="15">
    <location>
        <begin position="28"/>
        <end position="35"/>
    </location>
    <ligand>
        <name>ATP</name>
        <dbReference type="ChEBI" id="CHEBI:30616"/>
    </ligand>
</feature>
<dbReference type="Pfam" id="PF12705">
    <property type="entry name" value="PDDEXK_1"/>
    <property type="match status" value="1"/>
</dbReference>
<evidence type="ECO:0000256" key="7">
    <source>
        <dbReference type="ARBA" id="ARBA00022840"/>
    </source>
</evidence>
<sequence>MTTFEIPLATREKQALAADPRRSAWVSANAGSGKTFVLARRVIRLLLAGTAPSRILCLTFTKAAASEMATRVFETLGSWISLTDEALAKELEVIEGRRPDARGLARARHLFAVALETPGGLKIQTIHAFCEAILHQFPLEANVAGHFQVLDDRQAADLLAGARARVLSLAESDPDSPLGRALVHLVSELPDKTVEAALADLIARRDTLRRWLQDAGSMDAALAQLTRAFGLGEGETLARLDAALREEVSISPQEALAFAEALASGGSRDNERAERLRLAARLAGNRPDEWWEVWHRVFLNKDLAPTKALATKKVEENFPQVVVRLFAEQDRLLGLLERRRIAYALAGTEAALRLADAMLDIYEREKTRRGLMDFEDLIVRTATLLSRADAALWVQYKLDQGLDHILVDEAQDTSPHQWRVVQALAEEFFAGASANERIRTLFAVGDEKQSIYSFQGAVPAYFADMRRYFERRAREAEVDFSRVELTLSFRSRPDVLSAVDTVFAAPDMHTGLSQEAGAPIHEAVRRNDPGMVEIWPPEEPVEQEVPDDWTAPVDRIGADSPMLRLADRLARSVRSWWKSGEAAPGDVLVLVRKRGPFVDALTRALKREGVPVAGSDRLVLNQHIAVEDLLALGRFLLLPEDDLSLACLLKSPLIGLDDDALFRLARPDGANLRSGTLWQSLRRQAEGDPAFERARERIETWRARADFMPPFEFFSRLLGADGGRRAFRARLGSEVDDVLDEFLAVTLAFEQTGVPGLEGFLAWFAAAPTEVKRELNAARGVVRIMTVHGAKGLEAPLVVLVDGGAAPVSAHHDPVFIERAMPGNLGEVTGLVWNPVKAERSPWHGERLDALRQAAADEYRRLLYVAMTRARDRLIVCGWMPARGQSEDCWHALVARALEPDARDGEAGDGGPCRIWQRPGTTAPAPRLARMGEETSQEATAPAPPWLFAPVAAPERPRRLRPSEAFDEMEAKEGTEPLPATDRLAEARAAPDFALERGRHLHRLLQLLPELPPAERRAAGARYLAHALTPVFAARGEQLLNEALGVLDHPGFAAVFSADARAEVPLAGTLRLADGSAYEVSGQIDRLRVDEDAVWILDFKTDRRVPEGPQEIGEAYVVQLAVYRRLLADIWPGRAVRAALVYTAGPKLVELPGEAMDAAVAALSPA</sequence>
<dbReference type="InterPro" id="IPR011335">
    <property type="entry name" value="Restrct_endonuc-II-like"/>
</dbReference>
<dbReference type="InterPro" id="IPR000212">
    <property type="entry name" value="DNA_helicase_UvrD/REP"/>
</dbReference>
<proteinExistence type="predicted"/>
<feature type="region of interest" description="Disordered" evidence="16">
    <location>
        <begin position="902"/>
        <end position="926"/>
    </location>
</feature>
<dbReference type="SUPFAM" id="SSF52540">
    <property type="entry name" value="P-loop containing nucleoside triphosphate hydrolases"/>
    <property type="match status" value="1"/>
</dbReference>
<dbReference type="OrthoDB" id="9810135at2"/>
<evidence type="ECO:0000256" key="4">
    <source>
        <dbReference type="ARBA" id="ARBA00022801"/>
    </source>
</evidence>
<dbReference type="GO" id="GO:0004527">
    <property type="term" value="F:exonuclease activity"/>
    <property type="evidence" value="ECO:0007669"/>
    <property type="project" value="UniProtKB-KW"/>
</dbReference>
<dbReference type="Proteomes" id="UP000219331">
    <property type="component" value="Unassembled WGS sequence"/>
</dbReference>
<dbReference type="InterPro" id="IPR038726">
    <property type="entry name" value="PDDEXK_AddAB-type"/>
</dbReference>
<evidence type="ECO:0000256" key="5">
    <source>
        <dbReference type="ARBA" id="ARBA00022806"/>
    </source>
</evidence>
<evidence type="ECO:0000256" key="6">
    <source>
        <dbReference type="ARBA" id="ARBA00022839"/>
    </source>
</evidence>
<keyword evidence="5 15" id="KW-0347">Helicase</keyword>
<dbReference type="Gene3D" id="3.90.320.10">
    <property type="match status" value="1"/>
</dbReference>
<evidence type="ECO:0000256" key="3">
    <source>
        <dbReference type="ARBA" id="ARBA00022763"/>
    </source>
</evidence>
<dbReference type="GO" id="GO:0005524">
    <property type="term" value="F:ATP binding"/>
    <property type="evidence" value="ECO:0007669"/>
    <property type="project" value="UniProtKB-UniRule"/>
</dbReference>
<evidence type="ECO:0000256" key="10">
    <source>
        <dbReference type="ARBA" id="ARBA00023235"/>
    </source>
</evidence>
<dbReference type="InterPro" id="IPR011604">
    <property type="entry name" value="PDDEXK-like_dom_sf"/>
</dbReference>
<evidence type="ECO:0000256" key="12">
    <source>
        <dbReference type="ARBA" id="ARBA00034808"/>
    </source>
</evidence>
<dbReference type="InterPro" id="IPR014151">
    <property type="entry name" value="DNA_helicase_AddA"/>
</dbReference>
<evidence type="ECO:0000259" key="17">
    <source>
        <dbReference type="PROSITE" id="PS51198"/>
    </source>
</evidence>
<accession>A0A285TE32</accession>
<evidence type="ECO:0000256" key="8">
    <source>
        <dbReference type="ARBA" id="ARBA00023125"/>
    </source>
</evidence>
<dbReference type="NCBIfam" id="TIGR02784">
    <property type="entry name" value="addA_alphas"/>
    <property type="match status" value="1"/>
</dbReference>
<keyword evidence="10" id="KW-0413">Isomerase</keyword>
<dbReference type="PANTHER" id="PTHR11070:SF2">
    <property type="entry name" value="ATP-DEPENDENT DNA HELICASE SRS2"/>
    <property type="match status" value="1"/>
</dbReference>
<evidence type="ECO:0000256" key="16">
    <source>
        <dbReference type="SAM" id="MobiDB-lite"/>
    </source>
</evidence>
<dbReference type="Gene3D" id="3.40.50.300">
    <property type="entry name" value="P-loop containing nucleotide triphosphate hydrolases"/>
    <property type="match status" value="4"/>
</dbReference>
<protein>
    <recommendedName>
        <fullName evidence="12">DNA 3'-5' helicase</fullName>
        <ecNumber evidence="12">5.6.2.4</ecNumber>
    </recommendedName>
    <alternativeName>
        <fullName evidence="13">DNA 3'-5' helicase II</fullName>
    </alternativeName>
</protein>
<evidence type="ECO:0000256" key="2">
    <source>
        <dbReference type="ARBA" id="ARBA00022741"/>
    </source>
</evidence>
<keyword evidence="2 15" id="KW-0547">Nucleotide-binding</keyword>
<evidence type="ECO:0000256" key="14">
    <source>
        <dbReference type="ARBA" id="ARBA00048988"/>
    </source>
</evidence>
<reference evidence="19 20" key="1">
    <citation type="submission" date="2017-08" db="EMBL/GenBank/DDBJ databases">
        <authorList>
            <person name="de Groot N.N."/>
        </authorList>
    </citation>
    <scope>NUCLEOTIDE SEQUENCE [LARGE SCALE GENOMIC DNA]</scope>
    <source>
        <strain evidence="19 20">USBA 352</strain>
    </source>
</reference>
<comment type="catalytic activity">
    <reaction evidence="14">
        <text>ATP + H2O = ADP + phosphate + H(+)</text>
        <dbReference type="Rhea" id="RHEA:13065"/>
        <dbReference type="ChEBI" id="CHEBI:15377"/>
        <dbReference type="ChEBI" id="CHEBI:15378"/>
        <dbReference type="ChEBI" id="CHEBI:30616"/>
        <dbReference type="ChEBI" id="CHEBI:43474"/>
        <dbReference type="ChEBI" id="CHEBI:456216"/>
        <dbReference type="EC" id="5.6.2.4"/>
    </reaction>
</comment>
<dbReference type="InterPro" id="IPR014016">
    <property type="entry name" value="UvrD-like_ATP-bd"/>
</dbReference>
<keyword evidence="1" id="KW-0540">Nuclease</keyword>
<keyword evidence="20" id="KW-1185">Reference proteome</keyword>
<dbReference type="Pfam" id="PF13361">
    <property type="entry name" value="UvrD_C"/>
    <property type="match status" value="1"/>
</dbReference>
<dbReference type="STRING" id="538381.GCA_001696535_03842"/>
<keyword evidence="9" id="KW-0234">DNA repair</keyword>
<dbReference type="PROSITE" id="PS51217">
    <property type="entry name" value="UVRD_HELICASE_CTER"/>
    <property type="match status" value="1"/>
</dbReference>
<feature type="domain" description="UvrD-like helicase C-terminal" evidence="18">
    <location>
        <begin position="510"/>
        <end position="792"/>
    </location>
</feature>
<dbReference type="GO" id="GO:0033202">
    <property type="term" value="C:DNA helicase complex"/>
    <property type="evidence" value="ECO:0007669"/>
    <property type="project" value="TreeGrafter"/>
</dbReference>
<evidence type="ECO:0000256" key="9">
    <source>
        <dbReference type="ARBA" id="ARBA00023204"/>
    </source>
</evidence>
<name>A0A285TE32_9HYPH</name>
<dbReference type="PROSITE" id="PS51198">
    <property type="entry name" value="UVRD_HELICASE_ATP_BIND"/>
    <property type="match status" value="1"/>
</dbReference>
<evidence type="ECO:0000256" key="11">
    <source>
        <dbReference type="ARBA" id="ARBA00034617"/>
    </source>
</evidence>
<feature type="domain" description="UvrD-like helicase ATP-binding" evidence="17">
    <location>
        <begin position="7"/>
        <end position="492"/>
    </location>
</feature>
<evidence type="ECO:0000256" key="15">
    <source>
        <dbReference type="PROSITE-ProRule" id="PRU00560"/>
    </source>
</evidence>
<dbReference type="GO" id="GO:0003677">
    <property type="term" value="F:DNA binding"/>
    <property type="evidence" value="ECO:0007669"/>
    <property type="project" value="UniProtKB-KW"/>
</dbReference>